<dbReference type="Proteomes" id="UP001216907">
    <property type="component" value="Unassembled WGS sequence"/>
</dbReference>
<dbReference type="Gene3D" id="2.70.150.10">
    <property type="entry name" value="Calcium-transporting ATPase, cytoplasmic transduction domain A"/>
    <property type="match status" value="1"/>
</dbReference>
<dbReference type="InterPro" id="IPR059000">
    <property type="entry name" value="ATPase_P-type_domA"/>
</dbReference>
<dbReference type="PANTHER" id="PTHR43520">
    <property type="entry name" value="ATP7, ISOFORM B"/>
    <property type="match status" value="1"/>
</dbReference>
<dbReference type="SUPFAM" id="SSF81653">
    <property type="entry name" value="Calcium ATPase, transduction domain A"/>
    <property type="match status" value="1"/>
</dbReference>
<keyword evidence="1" id="KW-0479">Metal-binding</keyword>
<organism evidence="5 6">
    <name type="scientific">Paludisphaera mucosa</name>
    <dbReference type="NCBI Taxonomy" id="3030827"/>
    <lineage>
        <taxon>Bacteria</taxon>
        <taxon>Pseudomonadati</taxon>
        <taxon>Planctomycetota</taxon>
        <taxon>Planctomycetia</taxon>
        <taxon>Isosphaerales</taxon>
        <taxon>Isosphaeraceae</taxon>
        <taxon>Paludisphaera</taxon>
    </lineage>
</organism>
<evidence type="ECO:0000313" key="5">
    <source>
        <dbReference type="EMBL" id="MDG3007100.1"/>
    </source>
</evidence>
<accession>A0ABT6FHS4</accession>
<feature type="domain" description="P-type ATPase A" evidence="4">
    <location>
        <begin position="288"/>
        <end position="381"/>
    </location>
</feature>
<dbReference type="Pfam" id="PF00122">
    <property type="entry name" value="E1-E2_ATPase"/>
    <property type="match status" value="1"/>
</dbReference>
<keyword evidence="5" id="KW-0378">Hydrolase</keyword>
<keyword evidence="6" id="KW-1185">Reference proteome</keyword>
<dbReference type="Gene3D" id="3.40.50.1000">
    <property type="entry name" value="HAD superfamily/HAD-like"/>
    <property type="match status" value="1"/>
</dbReference>
<protein>
    <submittedName>
        <fullName evidence="5">HAD family hydrolase</fullName>
    </submittedName>
</protein>
<dbReference type="InterPro" id="IPR036412">
    <property type="entry name" value="HAD-like_sf"/>
</dbReference>
<evidence type="ECO:0000256" key="3">
    <source>
        <dbReference type="SAM" id="Phobius"/>
    </source>
</evidence>
<keyword evidence="3" id="KW-1133">Transmembrane helix</keyword>
<keyword evidence="3" id="KW-0472">Membrane</keyword>
<dbReference type="PANTHER" id="PTHR43520:SF8">
    <property type="entry name" value="P-TYPE CU(+) TRANSPORTER"/>
    <property type="match status" value="1"/>
</dbReference>
<dbReference type="Gene3D" id="3.40.1110.10">
    <property type="entry name" value="Calcium-transporting ATPase, cytoplasmic domain N"/>
    <property type="match status" value="1"/>
</dbReference>
<dbReference type="EMBL" id="JARRAG010000002">
    <property type="protein sequence ID" value="MDG3007100.1"/>
    <property type="molecule type" value="Genomic_DNA"/>
</dbReference>
<keyword evidence="2" id="KW-1278">Translocase</keyword>
<proteinExistence type="predicted"/>
<dbReference type="Pfam" id="PF00702">
    <property type="entry name" value="Hydrolase"/>
    <property type="match status" value="1"/>
</dbReference>
<keyword evidence="3" id="KW-0812">Transmembrane</keyword>
<dbReference type="SUPFAM" id="SSF56784">
    <property type="entry name" value="HAD-like"/>
    <property type="match status" value="1"/>
</dbReference>
<sequence>MRDPRIFGPGADAHLRRFLERAFRLESVVSISVDRGEGRAVVRPARETTDHDRFLKSLSAALRAEHGPALALPRGVRESEFTVHRHGLLLSTCQVTIDRPGWLRFRHPALRRDRVLAREFEKYVASSPGVVRTALDARVGALTVRYRPAEVAASRLIRLAEEALDSPAWWDRTVPAPSRTSFTLANTNLVLGAAVDLAVSALAPVSALMLVGGNLRTFGLAWRQVRERNIGLPVLYTAIVGGTLVSGQFLASALMSWSFKFWNDRLRQDLSAERRRSLSETLPLPRLARLAVGDGEVLSPPERLRAGDQVLVGPGELVPTDGRVIQGSGVVDEQALRGLAGASRIRRGDVLLAGSRVLHGSLRLEVAGGADRTRASQIGRALLAATSHDAGASSPTRKTEAFAERAVAPTFAMAGVGLLAGDLATAAAILRPDYATGPGVALPLETVRDATACARIGVIVRSPDAFERVARADAVVIDDSPALRARGLEVVDVQSRLPESLLLRYAASAFRHMADERTEALLDACRTRRCHVLDLPAAAFDRGVTVVHDGRSVMVRGLDEGPTATGPLVVEIDGAAVGVVTFGPSPRPKAARAIERLRERPGVAVVLLSDRPEAEVGRTAASLGISTFLGGRTDVDKAAFLRDLHARGARTAFFGDGRLRGEPAAAADVAVSTSGEIDREGDPAEVVLMQPRLDLFADLCDIAGSHAERARTAQRLVILPNALCVVGALFFGATALAVVIVSNLSTLGLYQRSSGALHSAAGRERPRRRLVASPIGT</sequence>
<evidence type="ECO:0000256" key="1">
    <source>
        <dbReference type="ARBA" id="ARBA00022723"/>
    </source>
</evidence>
<comment type="caution">
    <text evidence="5">The sequence shown here is derived from an EMBL/GenBank/DDBJ whole genome shotgun (WGS) entry which is preliminary data.</text>
</comment>
<feature type="transmembrane region" description="Helical" evidence="3">
    <location>
        <begin position="189"/>
        <end position="210"/>
    </location>
</feature>
<feature type="transmembrane region" description="Helical" evidence="3">
    <location>
        <begin position="230"/>
        <end position="257"/>
    </location>
</feature>
<evidence type="ECO:0000313" key="6">
    <source>
        <dbReference type="Proteomes" id="UP001216907"/>
    </source>
</evidence>
<dbReference type="RefSeq" id="WP_277863389.1">
    <property type="nucleotide sequence ID" value="NZ_JARRAG010000002.1"/>
</dbReference>
<dbReference type="InterPro" id="IPR023214">
    <property type="entry name" value="HAD_sf"/>
</dbReference>
<name>A0ABT6FHS4_9BACT</name>
<dbReference type="InterPro" id="IPR023299">
    <property type="entry name" value="ATPase_P-typ_cyto_dom_N"/>
</dbReference>
<evidence type="ECO:0000259" key="4">
    <source>
        <dbReference type="Pfam" id="PF00122"/>
    </source>
</evidence>
<gene>
    <name evidence="5" type="ORF">PZE19_25325</name>
</gene>
<evidence type="ECO:0000256" key="2">
    <source>
        <dbReference type="ARBA" id="ARBA00022967"/>
    </source>
</evidence>
<dbReference type="InterPro" id="IPR008250">
    <property type="entry name" value="ATPase_P-typ_transduc_dom_A_sf"/>
</dbReference>
<reference evidence="5 6" key="1">
    <citation type="submission" date="2023-03" db="EMBL/GenBank/DDBJ databases">
        <title>Paludisphaera mucosa sp. nov. a novel planctomycete from northern fen.</title>
        <authorList>
            <person name="Ivanova A."/>
        </authorList>
    </citation>
    <scope>NUCLEOTIDE SEQUENCE [LARGE SCALE GENOMIC DNA]</scope>
    <source>
        <strain evidence="5 6">Pla2</strain>
    </source>
</reference>
<dbReference type="GO" id="GO:0016787">
    <property type="term" value="F:hydrolase activity"/>
    <property type="evidence" value="ECO:0007669"/>
    <property type="project" value="UniProtKB-KW"/>
</dbReference>
<feature type="transmembrane region" description="Helical" evidence="3">
    <location>
        <begin position="716"/>
        <end position="741"/>
    </location>
</feature>